<reference evidence="1 2" key="1">
    <citation type="submission" date="2024-09" db="EMBL/GenBank/DDBJ databases">
        <authorList>
            <person name="Pan X."/>
        </authorList>
    </citation>
    <scope>NUCLEOTIDE SEQUENCE [LARGE SCALE GENOMIC DNA]</scope>
    <source>
        <strain evidence="1 2">B2969</strain>
    </source>
</reference>
<keyword evidence="2" id="KW-1185">Reference proteome</keyword>
<dbReference type="EMBL" id="JBIQWL010000021">
    <property type="protein sequence ID" value="MFH8253276.1"/>
    <property type="molecule type" value="Genomic_DNA"/>
</dbReference>
<dbReference type="RefSeq" id="WP_397558700.1">
    <property type="nucleotide sequence ID" value="NZ_JBIQWL010000021.1"/>
</dbReference>
<accession>A0ABW7QF29</accession>
<name>A0ABW7QF29_9MICO</name>
<evidence type="ECO:0000313" key="2">
    <source>
        <dbReference type="Proteomes" id="UP001610861"/>
    </source>
</evidence>
<evidence type="ECO:0000313" key="1">
    <source>
        <dbReference type="EMBL" id="MFH8253276.1"/>
    </source>
</evidence>
<protein>
    <submittedName>
        <fullName evidence="1">Uncharacterized protein</fullName>
    </submittedName>
</protein>
<proteinExistence type="predicted"/>
<organism evidence="1 2">
    <name type="scientific">Microbacterium alkaliflavum</name>
    <dbReference type="NCBI Taxonomy" id="3248839"/>
    <lineage>
        <taxon>Bacteria</taxon>
        <taxon>Bacillati</taxon>
        <taxon>Actinomycetota</taxon>
        <taxon>Actinomycetes</taxon>
        <taxon>Micrococcales</taxon>
        <taxon>Microbacteriaceae</taxon>
        <taxon>Microbacterium</taxon>
    </lineage>
</organism>
<gene>
    <name evidence="1" type="ORF">ACH3VR_23115</name>
</gene>
<dbReference type="Proteomes" id="UP001610861">
    <property type="component" value="Unassembled WGS sequence"/>
</dbReference>
<comment type="caution">
    <text evidence="1">The sequence shown here is derived from an EMBL/GenBank/DDBJ whole genome shotgun (WGS) entry which is preliminary data.</text>
</comment>
<sequence>MITVEFRERDPNSEGRRVVATLTVADDRTYTVAGALPLEEISILDRAAPGGRLTLAADPVRWARKSHKAFRAGYIVPVITEDTLPADVES</sequence>